<keyword evidence="2" id="KW-0805">Transcription regulation</keyword>
<dbReference type="NCBIfam" id="TIGR02985">
    <property type="entry name" value="Sig70_bacteroi1"/>
    <property type="match status" value="1"/>
</dbReference>
<dbReference type="EMBL" id="CP107006">
    <property type="protein sequence ID" value="UYQ93824.1"/>
    <property type="molecule type" value="Genomic_DNA"/>
</dbReference>
<keyword evidence="7" id="KW-1185">Reference proteome</keyword>
<dbReference type="PANTHER" id="PTHR43133">
    <property type="entry name" value="RNA POLYMERASE ECF-TYPE SIGMA FACTO"/>
    <property type="match status" value="1"/>
</dbReference>
<evidence type="ECO:0000259" key="5">
    <source>
        <dbReference type="SMART" id="SM00421"/>
    </source>
</evidence>
<evidence type="ECO:0000256" key="1">
    <source>
        <dbReference type="ARBA" id="ARBA00010641"/>
    </source>
</evidence>
<evidence type="ECO:0000313" key="6">
    <source>
        <dbReference type="EMBL" id="UYQ93824.1"/>
    </source>
</evidence>
<organism evidence="6 7">
    <name type="scientific">Chitinophaga horti</name>
    <dbReference type="NCBI Taxonomy" id="2920382"/>
    <lineage>
        <taxon>Bacteria</taxon>
        <taxon>Pseudomonadati</taxon>
        <taxon>Bacteroidota</taxon>
        <taxon>Chitinophagia</taxon>
        <taxon>Chitinophagales</taxon>
        <taxon>Chitinophagaceae</taxon>
        <taxon>Chitinophaga</taxon>
    </lineage>
</organism>
<comment type="similarity">
    <text evidence="1">Belongs to the sigma-70 factor family. ECF subfamily.</text>
</comment>
<dbReference type="CDD" id="cd06171">
    <property type="entry name" value="Sigma70_r4"/>
    <property type="match status" value="1"/>
</dbReference>
<dbReference type="InterPro" id="IPR013249">
    <property type="entry name" value="RNA_pol_sigma70_r4_t2"/>
</dbReference>
<gene>
    <name evidence="6" type="ORF">MKQ68_01785</name>
</gene>
<feature type="domain" description="HTH luxR-type" evidence="5">
    <location>
        <begin position="129"/>
        <end position="183"/>
    </location>
</feature>
<dbReference type="PANTHER" id="PTHR43133:SF46">
    <property type="entry name" value="RNA POLYMERASE SIGMA-70 FACTOR ECF SUBFAMILY"/>
    <property type="match status" value="1"/>
</dbReference>
<dbReference type="InterPro" id="IPR013325">
    <property type="entry name" value="RNA_pol_sigma_r2"/>
</dbReference>
<dbReference type="InterPro" id="IPR036388">
    <property type="entry name" value="WH-like_DNA-bd_sf"/>
</dbReference>
<evidence type="ECO:0000313" key="7">
    <source>
        <dbReference type="Proteomes" id="UP001162741"/>
    </source>
</evidence>
<evidence type="ECO:0000256" key="3">
    <source>
        <dbReference type="ARBA" id="ARBA00023082"/>
    </source>
</evidence>
<accession>A0ABY6J6B5</accession>
<dbReference type="InterPro" id="IPR039425">
    <property type="entry name" value="RNA_pol_sigma-70-like"/>
</dbReference>
<reference evidence="6" key="1">
    <citation type="submission" date="2022-10" db="EMBL/GenBank/DDBJ databases">
        <title>Chitinophaga sp. nov., isolated from soil.</title>
        <authorList>
            <person name="Jeon C.O."/>
        </authorList>
    </citation>
    <scope>NUCLEOTIDE SEQUENCE</scope>
    <source>
        <strain evidence="6">R8</strain>
    </source>
</reference>
<dbReference type="RefSeq" id="WP_264281821.1">
    <property type="nucleotide sequence ID" value="NZ_CP107006.1"/>
</dbReference>
<keyword evidence="3" id="KW-0731">Sigma factor</keyword>
<dbReference type="Pfam" id="PF08281">
    <property type="entry name" value="Sigma70_r4_2"/>
    <property type="match status" value="1"/>
</dbReference>
<dbReference type="SMART" id="SM00421">
    <property type="entry name" value="HTH_LUXR"/>
    <property type="match status" value="1"/>
</dbReference>
<dbReference type="Pfam" id="PF04542">
    <property type="entry name" value="Sigma70_r2"/>
    <property type="match status" value="1"/>
</dbReference>
<dbReference type="InterPro" id="IPR013324">
    <property type="entry name" value="RNA_pol_sigma_r3/r4-like"/>
</dbReference>
<dbReference type="NCBIfam" id="TIGR02937">
    <property type="entry name" value="sigma70-ECF"/>
    <property type="match status" value="1"/>
</dbReference>
<dbReference type="Gene3D" id="1.10.10.10">
    <property type="entry name" value="Winged helix-like DNA-binding domain superfamily/Winged helix DNA-binding domain"/>
    <property type="match status" value="1"/>
</dbReference>
<dbReference type="InterPro" id="IPR000792">
    <property type="entry name" value="Tscrpt_reg_LuxR_C"/>
</dbReference>
<dbReference type="InterPro" id="IPR014327">
    <property type="entry name" value="RNA_pol_sigma70_bacteroid"/>
</dbReference>
<evidence type="ECO:0000256" key="4">
    <source>
        <dbReference type="ARBA" id="ARBA00023163"/>
    </source>
</evidence>
<name>A0ABY6J6B5_9BACT</name>
<dbReference type="SUPFAM" id="SSF88659">
    <property type="entry name" value="Sigma3 and sigma4 domains of RNA polymerase sigma factors"/>
    <property type="match status" value="1"/>
</dbReference>
<keyword evidence="4" id="KW-0804">Transcription</keyword>
<dbReference type="SUPFAM" id="SSF88946">
    <property type="entry name" value="Sigma2 domain of RNA polymerase sigma factors"/>
    <property type="match status" value="1"/>
</dbReference>
<dbReference type="Proteomes" id="UP001162741">
    <property type="component" value="Chromosome"/>
</dbReference>
<dbReference type="InterPro" id="IPR007627">
    <property type="entry name" value="RNA_pol_sigma70_r2"/>
</dbReference>
<evidence type="ECO:0000256" key="2">
    <source>
        <dbReference type="ARBA" id="ARBA00023015"/>
    </source>
</evidence>
<sequence length="197" mass="22855">MPAELSYDEKALLLRVSEGDETAFNFLFGQHRNDVYLHALTYTKSPEFAEELVLDIFMKIWNGRSRLTEVDNFRGYLFILSRNQVISAMRKRLEQPVSDDALAFLETPGMRPDSHLEFKEVQSLLEKALATLSPQQRTAFHLSRTEGKTYEEIAEIMGISRRTVNFHMVAALNTLRQYFYRHAAPFALYLTAHFLSR</sequence>
<protein>
    <submittedName>
        <fullName evidence="6">RNA polymerase sigma-70 factor</fullName>
    </submittedName>
</protein>
<dbReference type="Gene3D" id="1.10.1740.10">
    <property type="match status" value="1"/>
</dbReference>
<dbReference type="InterPro" id="IPR014284">
    <property type="entry name" value="RNA_pol_sigma-70_dom"/>
</dbReference>
<proteinExistence type="inferred from homology"/>